<dbReference type="InterPro" id="IPR036864">
    <property type="entry name" value="Zn2-C6_fun-type_DNA-bd_sf"/>
</dbReference>
<keyword evidence="1" id="KW-0539">Nucleus</keyword>
<dbReference type="Proteomes" id="UP000799778">
    <property type="component" value="Unassembled WGS sequence"/>
</dbReference>
<dbReference type="PANTHER" id="PTHR47784">
    <property type="entry name" value="STEROL UPTAKE CONTROL PROTEIN 2"/>
    <property type="match status" value="1"/>
</dbReference>
<dbReference type="GO" id="GO:0001228">
    <property type="term" value="F:DNA-binding transcription activator activity, RNA polymerase II-specific"/>
    <property type="evidence" value="ECO:0007669"/>
    <property type="project" value="TreeGrafter"/>
</dbReference>
<dbReference type="PANTHER" id="PTHR47784:SF10">
    <property type="entry name" value="TRANSCRIPTION FACTOR, PUTATIVE (AFU_ORTHOLOGUE AFUA_6G14150)-RELATED"/>
    <property type="match status" value="1"/>
</dbReference>
<evidence type="ECO:0000313" key="4">
    <source>
        <dbReference type="Proteomes" id="UP000799778"/>
    </source>
</evidence>
<dbReference type="RefSeq" id="XP_033388691.1">
    <property type="nucleotide sequence ID" value="XM_033526354.1"/>
</dbReference>
<accession>A0A6A5Y477</accession>
<organism evidence="3 4">
    <name type="scientific">Aaosphaeria arxii CBS 175.79</name>
    <dbReference type="NCBI Taxonomy" id="1450172"/>
    <lineage>
        <taxon>Eukaryota</taxon>
        <taxon>Fungi</taxon>
        <taxon>Dikarya</taxon>
        <taxon>Ascomycota</taxon>
        <taxon>Pezizomycotina</taxon>
        <taxon>Dothideomycetes</taxon>
        <taxon>Pleosporomycetidae</taxon>
        <taxon>Pleosporales</taxon>
        <taxon>Pleosporales incertae sedis</taxon>
        <taxon>Aaosphaeria</taxon>
    </lineage>
</organism>
<dbReference type="PROSITE" id="PS50048">
    <property type="entry name" value="ZN2_CY6_FUNGAL_2"/>
    <property type="match status" value="1"/>
</dbReference>
<dbReference type="InterPro" id="IPR053157">
    <property type="entry name" value="Sterol_Uptake_Regulator"/>
</dbReference>
<name>A0A6A5Y477_9PLEO</name>
<dbReference type="SUPFAM" id="SSF57701">
    <property type="entry name" value="Zn2/Cys6 DNA-binding domain"/>
    <property type="match status" value="1"/>
</dbReference>
<evidence type="ECO:0000259" key="2">
    <source>
        <dbReference type="PROSITE" id="PS50048"/>
    </source>
</evidence>
<sequence>MAKKRLHTKSRFGCDQCRQRRVKCDEKAPICSMCKQKGHVCIFSRIGPRMRPREDCIHFPRPPHGNICQLTADVSSSVFQGSQSARNYPTPGSTPPQLAISTRSRELELMHRWGARTSVCFSTKRNLHVRDLVARKALQHDYALNALFALASIDIACSSEDVTRRLDYGRSALQYQNRALIGLSNVLCDLSPANCDAITISSILIMVCTMVQPLLRLNQDNNNPEVSDIVLSAAVCVKGISAIIDISDQWLRNGPMHFLLYQRERDLSVPSWTTFPIERLHSINRDECSGEVHGLFEDAICQLKQYIDLDVSVVPWLMTVGQPFRNELQQENSMSLLILMHWGVALETFNNTWWESFAGRRIVEESSTKLLSRGNPWPLPTTWCRQYVGLQG</sequence>
<evidence type="ECO:0000256" key="1">
    <source>
        <dbReference type="ARBA" id="ARBA00023242"/>
    </source>
</evidence>
<dbReference type="Gene3D" id="4.10.240.10">
    <property type="entry name" value="Zn(2)-C6 fungal-type DNA-binding domain"/>
    <property type="match status" value="1"/>
</dbReference>
<gene>
    <name evidence="3" type="ORF">BU24DRAFT_416061</name>
</gene>
<keyword evidence="4" id="KW-1185">Reference proteome</keyword>
<dbReference type="EMBL" id="ML978066">
    <property type="protein sequence ID" value="KAF2020352.1"/>
    <property type="molecule type" value="Genomic_DNA"/>
</dbReference>
<dbReference type="InterPro" id="IPR001138">
    <property type="entry name" value="Zn2Cys6_DnaBD"/>
</dbReference>
<proteinExistence type="predicted"/>
<dbReference type="Pfam" id="PF00172">
    <property type="entry name" value="Zn_clus"/>
    <property type="match status" value="1"/>
</dbReference>
<dbReference type="GO" id="GO:0008270">
    <property type="term" value="F:zinc ion binding"/>
    <property type="evidence" value="ECO:0007669"/>
    <property type="project" value="InterPro"/>
</dbReference>
<dbReference type="PROSITE" id="PS00463">
    <property type="entry name" value="ZN2_CY6_FUNGAL_1"/>
    <property type="match status" value="1"/>
</dbReference>
<evidence type="ECO:0000313" key="3">
    <source>
        <dbReference type="EMBL" id="KAF2020352.1"/>
    </source>
</evidence>
<dbReference type="AlphaFoldDB" id="A0A6A5Y477"/>
<dbReference type="SMART" id="SM00066">
    <property type="entry name" value="GAL4"/>
    <property type="match status" value="1"/>
</dbReference>
<dbReference type="CDD" id="cd00067">
    <property type="entry name" value="GAL4"/>
    <property type="match status" value="1"/>
</dbReference>
<reference evidence="3" key="1">
    <citation type="journal article" date="2020" name="Stud. Mycol.">
        <title>101 Dothideomycetes genomes: a test case for predicting lifestyles and emergence of pathogens.</title>
        <authorList>
            <person name="Haridas S."/>
            <person name="Albert R."/>
            <person name="Binder M."/>
            <person name="Bloem J."/>
            <person name="Labutti K."/>
            <person name="Salamov A."/>
            <person name="Andreopoulos B."/>
            <person name="Baker S."/>
            <person name="Barry K."/>
            <person name="Bills G."/>
            <person name="Bluhm B."/>
            <person name="Cannon C."/>
            <person name="Castanera R."/>
            <person name="Culley D."/>
            <person name="Daum C."/>
            <person name="Ezra D."/>
            <person name="Gonzalez J."/>
            <person name="Henrissat B."/>
            <person name="Kuo A."/>
            <person name="Liang C."/>
            <person name="Lipzen A."/>
            <person name="Lutzoni F."/>
            <person name="Magnuson J."/>
            <person name="Mondo S."/>
            <person name="Nolan M."/>
            <person name="Ohm R."/>
            <person name="Pangilinan J."/>
            <person name="Park H.-J."/>
            <person name="Ramirez L."/>
            <person name="Alfaro M."/>
            <person name="Sun H."/>
            <person name="Tritt A."/>
            <person name="Yoshinaga Y."/>
            <person name="Zwiers L.-H."/>
            <person name="Turgeon B."/>
            <person name="Goodwin S."/>
            <person name="Spatafora J."/>
            <person name="Crous P."/>
            <person name="Grigoriev I."/>
        </authorList>
    </citation>
    <scope>NUCLEOTIDE SEQUENCE</scope>
    <source>
        <strain evidence="3">CBS 175.79</strain>
    </source>
</reference>
<dbReference type="OrthoDB" id="4937900at2759"/>
<protein>
    <recommendedName>
        <fullName evidence="2">Zn(2)-C6 fungal-type domain-containing protein</fullName>
    </recommendedName>
</protein>
<dbReference type="GeneID" id="54283751"/>
<feature type="domain" description="Zn(2)-C6 fungal-type" evidence="2">
    <location>
        <begin position="13"/>
        <end position="43"/>
    </location>
</feature>